<dbReference type="EMBL" id="LAZR01055381">
    <property type="protein sequence ID" value="KKK76488.1"/>
    <property type="molecule type" value="Genomic_DNA"/>
</dbReference>
<evidence type="ECO:0000256" key="1">
    <source>
        <dbReference type="SAM" id="MobiDB-lite"/>
    </source>
</evidence>
<gene>
    <name evidence="2" type="ORF">LCGC14_2863140</name>
</gene>
<comment type="caution">
    <text evidence="2">The sequence shown here is derived from an EMBL/GenBank/DDBJ whole genome shotgun (WGS) entry which is preliminary data.</text>
</comment>
<feature type="compositionally biased region" description="Acidic residues" evidence="1">
    <location>
        <begin position="51"/>
        <end position="62"/>
    </location>
</feature>
<organism evidence="2">
    <name type="scientific">marine sediment metagenome</name>
    <dbReference type="NCBI Taxonomy" id="412755"/>
    <lineage>
        <taxon>unclassified sequences</taxon>
        <taxon>metagenomes</taxon>
        <taxon>ecological metagenomes</taxon>
    </lineage>
</organism>
<protein>
    <submittedName>
        <fullName evidence="2">Uncharacterized protein</fullName>
    </submittedName>
</protein>
<feature type="compositionally biased region" description="Basic and acidic residues" evidence="1">
    <location>
        <begin position="1"/>
        <end position="34"/>
    </location>
</feature>
<name>A0A0F8Y5D0_9ZZZZ</name>
<dbReference type="AlphaFoldDB" id="A0A0F8Y5D0"/>
<feature type="compositionally biased region" description="Basic and acidic residues" evidence="1">
    <location>
        <begin position="41"/>
        <end position="50"/>
    </location>
</feature>
<proteinExistence type="predicted"/>
<feature type="region of interest" description="Disordered" evidence="1">
    <location>
        <begin position="1"/>
        <end position="64"/>
    </location>
</feature>
<accession>A0A0F8Y5D0</accession>
<reference evidence="2" key="1">
    <citation type="journal article" date="2015" name="Nature">
        <title>Complex archaea that bridge the gap between prokaryotes and eukaryotes.</title>
        <authorList>
            <person name="Spang A."/>
            <person name="Saw J.H."/>
            <person name="Jorgensen S.L."/>
            <person name="Zaremba-Niedzwiedzka K."/>
            <person name="Martijn J."/>
            <person name="Lind A.E."/>
            <person name="van Eijk R."/>
            <person name="Schleper C."/>
            <person name="Guy L."/>
            <person name="Ettema T.J."/>
        </authorList>
    </citation>
    <scope>NUCLEOTIDE SEQUENCE</scope>
</reference>
<sequence>MAQEHLRFSVKDEGISKPERHEGRHDGRRYDAAEIAKGMSHKGENSHDGDMMDGEYGPEEEVSTPLIMITEKLIDEMKKGYDEPARASKIAMCLKQFFRTCYYEMEMEEKD</sequence>
<evidence type="ECO:0000313" key="2">
    <source>
        <dbReference type="EMBL" id="KKK76488.1"/>
    </source>
</evidence>